<protein>
    <submittedName>
        <fullName evidence="2">Uncharacterized protein</fullName>
    </submittedName>
</protein>
<sequence>MFPTLVVAGAAAAGAFYYMKRRGDGESTTESTDTSPTQAPVQTVDSSLFLEAGVCSNDPEDSLYGLEGRYKKAMELNSELDINTSYMAVREEPGEHFSQNQKGYRYLRRKHKKVAQAHRNMKVHYSRMKRMYNELLKEREQEKLCLAQAMESRARIENENIDLLSQMSTLRCSMHQLKQEFAEAQRIFAEKKEQEQVLGAETFNTLDLGPNLTRMEETLVMSLTEIQSKLTKMMKLKSLLDTKRANMYDKLCELRHTVKELEEMLSDSERKYDAVKQENDQRMQVHNILKMRYKRMLESITQCNMFLMNYYKEDKVLL</sequence>
<name>A0AA88T092_TACVA</name>
<organism evidence="2 3">
    <name type="scientific">Tachysurus vachellii</name>
    <name type="common">Darkbarbel catfish</name>
    <name type="synonym">Pelteobagrus vachellii</name>
    <dbReference type="NCBI Taxonomy" id="175792"/>
    <lineage>
        <taxon>Eukaryota</taxon>
        <taxon>Metazoa</taxon>
        <taxon>Chordata</taxon>
        <taxon>Craniata</taxon>
        <taxon>Vertebrata</taxon>
        <taxon>Euteleostomi</taxon>
        <taxon>Actinopterygii</taxon>
        <taxon>Neopterygii</taxon>
        <taxon>Teleostei</taxon>
        <taxon>Ostariophysi</taxon>
        <taxon>Siluriformes</taxon>
        <taxon>Bagridae</taxon>
        <taxon>Tachysurus</taxon>
    </lineage>
</organism>
<gene>
    <name evidence="2" type="ORF">Q7C36_007218</name>
</gene>
<comment type="caution">
    <text evidence="2">The sequence shown here is derived from an EMBL/GenBank/DDBJ whole genome shotgun (WGS) entry which is preliminary data.</text>
</comment>
<evidence type="ECO:0000313" key="3">
    <source>
        <dbReference type="Proteomes" id="UP001187315"/>
    </source>
</evidence>
<dbReference type="Proteomes" id="UP001187315">
    <property type="component" value="Unassembled WGS sequence"/>
</dbReference>
<dbReference type="Gene3D" id="1.20.5.4090">
    <property type="match status" value="2"/>
</dbReference>
<feature type="coiled-coil region" evidence="1">
    <location>
        <begin position="146"/>
        <end position="194"/>
    </location>
</feature>
<dbReference type="EMBL" id="JAVHJS010000006">
    <property type="protein sequence ID" value="KAK2855349.1"/>
    <property type="molecule type" value="Genomic_DNA"/>
</dbReference>
<evidence type="ECO:0000256" key="1">
    <source>
        <dbReference type="SAM" id="Coils"/>
    </source>
</evidence>
<keyword evidence="1" id="KW-0175">Coiled coil</keyword>
<keyword evidence="3" id="KW-1185">Reference proteome</keyword>
<proteinExistence type="predicted"/>
<evidence type="ECO:0000313" key="2">
    <source>
        <dbReference type="EMBL" id="KAK2855349.1"/>
    </source>
</evidence>
<accession>A0AA88T092</accession>
<dbReference type="AlphaFoldDB" id="A0AA88T092"/>
<reference evidence="2" key="1">
    <citation type="submission" date="2023-08" db="EMBL/GenBank/DDBJ databases">
        <title>Pelteobagrus vachellii genome.</title>
        <authorList>
            <person name="Liu H."/>
        </authorList>
    </citation>
    <scope>NUCLEOTIDE SEQUENCE</scope>
    <source>
        <strain evidence="2">PRFRI_2022a</strain>
        <tissue evidence="2">Muscle</tissue>
    </source>
</reference>